<dbReference type="RefSeq" id="WP_279335308.1">
    <property type="nucleotide sequence ID" value="NZ_CP121682.1"/>
</dbReference>
<reference evidence="7 8" key="1">
    <citation type="submission" date="2023-03" db="EMBL/GenBank/DDBJ databases">
        <authorList>
            <person name="Mo P."/>
        </authorList>
    </citation>
    <scope>NUCLEOTIDE SEQUENCE [LARGE SCALE GENOMIC DNA]</scope>
    <source>
        <strain evidence="7 8">HUAS 5</strain>
    </source>
</reference>
<evidence type="ECO:0000256" key="3">
    <source>
        <dbReference type="SAM" id="MobiDB-lite"/>
    </source>
</evidence>
<dbReference type="SUPFAM" id="SSF53474">
    <property type="entry name" value="alpha/beta-Hydrolases"/>
    <property type="match status" value="1"/>
</dbReference>
<feature type="region of interest" description="Disordered" evidence="3">
    <location>
        <begin position="39"/>
        <end position="58"/>
    </location>
</feature>
<keyword evidence="4" id="KW-0732">Signal</keyword>
<evidence type="ECO:0000259" key="5">
    <source>
        <dbReference type="Pfam" id="PF00561"/>
    </source>
</evidence>
<dbReference type="Pfam" id="PF08386">
    <property type="entry name" value="Abhydrolase_4"/>
    <property type="match status" value="1"/>
</dbReference>
<evidence type="ECO:0000313" key="7">
    <source>
        <dbReference type="EMBL" id="WGD42255.1"/>
    </source>
</evidence>
<feature type="domain" description="Peptidase S33 tripeptidyl aminopeptidase-like C-terminal" evidence="6">
    <location>
        <begin position="448"/>
        <end position="544"/>
    </location>
</feature>
<keyword evidence="2 7" id="KW-0378">Hydrolase</keyword>
<evidence type="ECO:0000256" key="4">
    <source>
        <dbReference type="SAM" id="SignalP"/>
    </source>
</evidence>
<organism evidence="7 8">
    <name type="scientific">Streptomyces cathayae</name>
    <dbReference type="NCBI Taxonomy" id="3031124"/>
    <lineage>
        <taxon>Bacteria</taxon>
        <taxon>Bacillati</taxon>
        <taxon>Actinomycetota</taxon>
        <taxon>Actinomycetes</taxon>
        <taxon>Kitasatosporales</taxon>
        <taxon>Streptomycetaceae</taxon>
        <taxon>Streptomyces</taxon>
    </lineage>
</organism>
<dbReference type="Gene3D" id="3.40.50.1820">
    <property type="entry name" value="alpha/beta hydrolase"/>
    <property type="match status" value="2"/>
</dbReference>
<dbReference type="InterPro" id="IPR051601">
    <property type="entry name" value="Serine_prot/Carboxylest_S33"/>
</dbReference>
<dbReference type="InterPro" id="IPR000073">
    <property type="entry name" value="AB_hydrolase_1"/>
</dbReference>
<feature type="region of interest" description="Disordered" evidence="3">
    <location>
        <begin position="544"/>
        <end position="593"/>
    </location>
</feature>
<evidence type="ECO:0000259" key="6">
    <source>
        <dbReference type="Pfam" id="PF08386"/>
    </source>
</evidence>
<dbReference type="EMBL" id="CP121682">
    <property type="protein sequence ID" value="WGD42255.1"/>
    <property type="molecule type" value="Genomic_DNA"/>
</dbReference>
<dbReference type="InterPro" id="IPR029058">
    <property type="entry name" value="AB_hydrolase_fold"/>
</dbReference>
<proteinExistence type="inferred from homology"/>
<dbReference type="PANTHER" id="PTHR43248:SF25">
    <property type="entry name" value="AB HYDROLASE-1 DOMAIN-CONTAINING PROTEIN-RELATED"/>
    <property type="match status" value="1"/>
</dbReference>
<feature type="signal peptide" evidence="4">
    <location>
        <begin position="1"/>
        <end position="37"/>
    </location>
</feature>
<dbReference type="Proteomes" id="UP001216440">
    <property type="component" value="Chromosome"/>
</dbReference>
<gene>
    <name evidence="7" type="ORF">PYS65_20100</name>
</gene>
<protein>
    <submittedName>
        <fullName evidence="7">Alpha/beta hydrolase</fullName>
    </submittedName>
</protein>
<keyword evidence="8" id="KW-1185">Reference proteome</keyword>
<comment type="similarity">
    <text evidence="1">Belongs to the peptidase S33 family.</text>
</comment>
<evidence type="ECO:0000256" key="1">
    <source>
        <dbReference type="ARBA" id="ARBA00010088"/>
    </source>
</evidence>
<name>A0ABY8K1Y4_9ACTN</name>
<dbReference type="InterPro" id="IPR013595">
    <property type="entry name" value="Pept_S33_TAP-like_C"/>
</dbReference>
<feature type="chain" id="PRO_5046801696" evidence="4">
    <location>
        <begin position="38"/>
        <end position="605"/>
    </location>
</feature>
<dbReference type="GO" id="GO:0016787">
    <property type="term" value="F:hydrolase activity"/>
    <property type="evidence" value="ECO:0007669"/>
    <property type="project" value="UniProtKB-KW"/>
</dbReference>
<evidence type="ECO:0000313" key="8">
    <source>
        <dbReference type="Proteomes" id="UP001216440"/>
    </source>
</evidence>
<dbReference type="Pfam" id="PF00561">
    <property type="entry name" value="Abhydrolase_1"/>
    <property type="match status" value="1"/>
</dbReference>
<accession>A0ABY8K1Y4</accession>
<sequence length="605" mass="63428">MPRTATATATRIPLTRAAGAAAGALILLLGAVGPASAGGPGGGDGDGGGGRDGGDGGGVVLRWQDCPDVAQTGFECATANVPLDHTRPGDRTIELAVIRHRAAAPEKRVGTLFFNPGGPGSPGTLGLPQLYAKFPDELRDRYDIVSWDPRGVGESTAVRCFDTAGEAVAWQSKLPPFPVGEREQQAFVAAYADLAKRCEQRDPHLLRHVSTADTARDLDLLRAAVGEEQLRYWGVSYGTLLGATYANLFPERAGRLVLDGNVDPLTWFGETGPAGEAGAAGEAVPAGGSGTAGGSEAVNTFLRLGSHLGSADTLAQFLDHCGRAPVTRCVFSAGTPAATRDKYDTLMRRLAARPAGDRTYARAVSEVRGGLYTVHPGWTGVADLLEALWSGRPLLAPGVPTGVPVPYPGFEQPLAVMCAESPNPRSPLRYPELERRAVAEAGELAHWWVWANEPCATWPARAADPYTGPWDRATAHPVLVVNTTHDPSTPYRAAQNMVGELGDARLLTLDGYGHTALDNPSACVGRHVVRYFLTGELPPKGARCTQDLPPFAPPAEAPSASEPLRAQAGTPAGSLPRAATPDGPPPSPYGAWPLEVVEGLLPPRT</sequence>
<dbReference type="PANTHER" id="PTHR43248">
    <property type="entry name" value="2-SUCCINYL-6-HYDROXY-2,4-CYCLOHEXADIENE-1-CARBOXYLATE SYNTHASE"/>
    <property type="match status" value="1"/>
</dbReference>
<feature type="domain" description="AB hydrolase-1" evidence="5">
    <location>
        <begin position="111"/>
        <end position="272"/>
    </location>
</feature>
<evidence type="ECO:0000256" key="2">
    <source>
        <dbReference type="ARBA" id="ARBA00022801"/>
    </source>
</evidence>